<comment type="caution">
    <text evidence="9">The sequence shown here is derived from an EMBL/GenBank/DDBJ whole genome shotgun (WGS) entry which is preliminary data.</text>
</comment>
<dbReference type="PRINTS" id="PR00120">
    <property type="entry name" value="HATPASE"/>
</dbReference>
<organism evidence="9 10">
    <name type="scientific">Actinomycetospora endophytica</name>
    <dbReference type="NCBI Taxonomy" id="2291215"/>
    <lineage>
        <taxon>Bacteria</taxon>
        <taxon>Bacillati</taxon>
        <taxon>Actinomycetota</taxon>
        <taxon>Actinomycetes</taxon>
        <taxon>Pseudonocardiales</taxon>
        <taxon>Pseudonocardiaceae</taxon>
        <taxon>Actinomycetospora</taxon>
    </lineage>
</organism>
<dbReference type="SFLD" id="SFLDG00002">
    <property type="entry name" value="C1.7:_P-type_atpase_like"/>
    <property type="match status" value="1"/>
</dbReference>
<evidence type="ECO:0000256" key="1">
    <source>
        <dbReference type="ARBA" id="ARBA00004651"/>
    </source>
</evidence>
<dbReference type="Proteomes" id="UP001199469">
    <property type="component" value="Unassembled WGS sequence"/>
</dbReference>
<feature type="transmembrane region" description="Helical" evidence="7">
    <location>
        <begin position="639"/>
        <end position="658"/>
    </location>
</feature>
<dbReference type="InterPro" id="IPR036412">
    <property type="entry name" value="HAD-like_sf"/>
</dbReference>
<feature type="transmembrane region" description="Helical" evidence="7">
    <location>
        <begin position="38"/>
        <end position="61"/>
    </location>
</feature>
<reference evidence="9 10" key="1">
    <citation type="submission" date="2021-11" db="EMBL/GenBank/DDBJ databases">
        <title>Draft genome sequence of Actinomycetospora sp. SF1 isolated from the rhizosphere soil.</title>
        <authorList>
            <person name="Duangmal K."/>
            <person name="Chantavorakit T."/>
        </authorList>
    </citation>
    <scope>NUCLEOTIDE SEQUENCE [LARGE SCALE GENOMIC DNA]</scope>
    <source>
        <strain evidence="9 10">TBRC 5722</strain>
    </source>
</reference>
<dbReference type="SUPFAM" id="SSF81665">
    <property type="entry name" value="Calcium ATPase, transmembrane domain M"/>
    <property type="match status" value="1"/>
</dbReference>
<dbReference type="RefSeq" id="WP_230730670.1">
    <property type="nucleotide sequence ID" value="NZ_JAJNDB010000001.1"/>
</dbReference>
<feature type="transmembrane region" description="Helical" evidence="7">
    <location>
        <begin position="735"/>
        <end position="756"/>
    </location>
</feature>
<dbReference type="InterPro" id="IPR001757">
    <property type="entry name" value="P_typ_ATPase"/>
</dbReference>
<keyword evidence="4 7" id="KW-1133">Transmembrane helix</keyword>
<gene>
    <name evidence="9" type="ORF">LQ327_06380</name>
</gene>
<evidence type="ECO:0000256" key="2">
    <source>
        <dbReference type="ARBA" id="ARBA00022692"/>
    </source>
</evidence>
<evidence type="ECO:0000313" key="9">
    <source>
        <dbReference type="EMBL" id="MCD2193015.1"/>
    </source>
</evidence>
<sequence>MTTATAPSGLSEREAAQLARDGRGNTPVRGSSRTTARILRTTVFSFYNNVLFVIGIALLGLGRYSDALVSVGLGIINAALSAFQELRARRALDHLQLLAREPVTVVRDDTESQIPPDEVVEGDLLRVRGGDQVVVDGPVIGDGEAGRPVLEVDEALLTGEADPVPKAPGDRLLSGSSIASGEGWQRAEAVGVASHAGQLTLAARADTTDQTPLQWRIDVVVRMVILLVLLMSGAILAQALLDGSTVLRFVQTSAVLSGLVPYGLFFLIAVAYAVGATRIAGRGALVQQTNAVEAISRVDVICTDKTGTLTSGRLSLVRVVPVDGMSDEHARTLLGTFARSVRAPNATTAALAGDAALPGTSAEVGEEVEFRSSLRWSGIVSGGQVVVLGAPATLAPHLTDARDVVDGLLREARAHAEKGLRVLLLARAPGGAGLHDDDGRPGLPGLSAEALVVLGDELREGVSEVLAGLAEENVATKVISGDDPVTVAALAHRAGLAGDAIAGPELAALDGERFDEAIDTFSVFGRIAPEQKEQIVDALRRRGRHVAMVGDGVNDARALKRAHVGVAMRSGSAVTRDVADIVLLDDSFTTLPPARTEGRRIVAGVGSSMYLFLSRVITQMLVILIVTLLGLGFPYTPTQVGLTLFTVGLPTLFLTMWARPAPPAEDLLVSLARFVLPVGILTAGFGAAVYAVLYEMVLSGLSRPHLSQQVYTLFESYTGLRYGVDADFVTASATLGAQSGLSMFVSVTAIVLILLLEPPARLFTAWAPVSPDRRPAWLAGGLFVALVVVLLVPATRSYFGLTAPDPPVVYMVVPAVVAWFVVLSLALRHRVLERLIGLGSTGP</sequence>
<evidence type="ECO:0000313" key="10">
    <source>
        <dbReference type="Proteomes" id="UP001199469"/>
    </source>
</evidence>
<dbReference type="Gene3D" id="2.70.150.10">
    <property type="entry name" value="Calcium-transporting ATPase, cytoplasmic transduction domain A"/>
    <property type="match status" value="1"/>
</dbReference>
<feature type="region of interest" description="Disordered" evidence="6">
    <location>
        <begin position="1"/>
        <end position="32"/>
    </location>
</feature>
<feature type="transmembrane region" description="Helical" evidence="7">
    <location>
        <begin position="609"/>
        <end position="633"/>
    </location>
</feature>
<feature type="transmembrane region" description="Helical" evidence="7">
    <location>
        <begin position="807"/>
        <end position="827"/>
    </location>
</feature>
<name>A0ABS8P443_9PSEU</name>
<dbReference type="Pfam" id="PF00122">
    <property type="entry name" value="E1-E2_ATPase"/>
    <property type="match status" value="1"/>
</dbReference>
<keyword evidence="5 7" id="KW-0472">Membrane</keyword>
<feature type="transmembrane region" description="Helical" evidence="7">
    <location>
        <begin position="253"/>
        <end position="274"/>
    </location>
</feature>
<dbReference type="InterPro" id="IPR044492">
    <property type="entry name" value="P_typ_ATPase_HD_dom"/>
</dbReference>
<dbReference type="SUPFAM" id="SSF56784">
    <property type="entry name" value="HAD-like"/>
    <property type="match status" value="1"/>
</dbReference>
<feature type="transmembrane region" description="Helical" evidence="7">
    <location>
        <begin position="670"/>
        <end position="693"/>
    </location>
</feature>
<dbReference type="InterPro" id="IPR023299">
    <property type="entry name" value="ATPase_P-typ_cyto_dom_N"/>
</dbReference>
<dbReference type="PRINTS" id="PR00119">
    <property type="entry name" value="CATATPASE"/>
</dbReference>
<keyword evidence="3" id="KW-1278">Translocase</keyword>
<proteinExistence type="predicted"/>
<dbReference type="PROSITE" id="PS00154">
    <property type="entry name" value="ATPASE_E1_E2"/>
    <property type="match status" value="1"/>
</dbReference>
<keyword evidence="2 7" id="KW-0812">Transmembrane</keyword>
<evidence type="ECO:0000256" key="7">
    <source>
        <dbReference type="SAM" id="Phobius"/>
    </source>
</evidence>
<feature type="compositionally biased region" description="Basic and acidic residues" evidence="6">
    <location>
        <begin position="11"/>
        <end position="23"/>
    </location>
</feature>
<dbReference type="InterPro" id="IPR023214">
    <property type="entry name" value="HAD_sf"/>
</dbReference>
<dbReference type="SUPFAM" id="SSF81653">
    <property type="entry name" value="Calcium ATPase, transduction domain A"/>
    <property type="match status" value="1"/>
</dbReference>
<feature type="domain" description="P-type ATPase A" evidence="8">
    <location>
        <begin position="99"/>
        <end position="200"/>
    </location>
</feature>
<dbReference type="InterPro" id="IPR008250">
    <property type="entry name" value="ATPase_P-typ_transduc_dom_A_sf"/>
</dbReference>
<evidence type="ECO:0000256" key="5">
    <source>
        <dbReference type="ARBA" id="ARBA00023136"/>
    </source>
</evidence>
<keyword evidence="10" id="KW-1185">Reference proteome</keyword>
<dbReference type="SFLD" id="SFLDS00003">
    <property type="entry name" value="Haloacid_Dehalogenase"/>
    <property type="match status" value="1"/>
</dbReference>
<evidence type="ECO:0000256" key="3">
    <source>
        <dbReference type="ARBA" id="ARBA00022967"/>
    </source>
</evidence>
<dbReference type="InterPro" id="IPR018303">
    <property type="entry name" value="ATPase_P-typ_P_site"/>
</dbReference>
<dbReference type="NCBIfam" id="TIGR01494">
    <property type="entry name" value="ATPase_P-type"/>
    <property type="match status" value="2"/>
</dbReference>
<dbReference type="SFLD" id="SFLDF00027">
    <property type="entry name" value="p-type_atpase"/>
    <property type="match status" value="1"/>
</dbReference>
<comment type="subcellular location">
    <subcellularLocation>
        <location evidence="1">Cell membrane</location>
        <topology evidence="1">Multi-pass membrane protein</topology>
    </subcellularLocation>
</comment>
<dbReference type="EMBL" id="JAJNDB010000001">
    <property type="protein sequence ID" value="MCD2193015.1"/>
    <property type="molecule type" value="Genomic_DNA"/>
</dbReference>
<dbReference type="Gene3D" id="3.40.50.1000">
    <property type="entry name" value="HAD superfamily/HAD-like"/>
    <property type="match status" value="1"/>
</dbReference>
<accession>A0ABS8P443</accession>
<feature type="transmembrane region" description="Helical" evidence="7">
    <location>
        <begin position="219"/>
        <end position="241"/>
    </location>
</feature>
<dbReference type="InterPro" id="IPR059000">
    <property type="entry name" value="ATPase_P-type_domA"/>
</dbReference>
<dbReference type="InterPro" id="IPR023298">
    <property type="entry name" value="ATPase_P-typ_TM_dom_sf"/>
</dbReference>
<evidence type="ECO:0000259" key="8">
    <source>
        <dbReference type="Pfam" id="PF00122"/>
    </source>
</evidence>
<feature type="transmembrane region" description="Helical" evidence="7">
    <location>
        <begin position="67"/>
        <end position="83"/>
    </location>
</feature>
<evidence type="ECO:0000256" key="6">
    <source>
        <dbReference type="SAM" id="MobiDB-lite"/>
    </source>
</evidence>
<dbReference type="Gene3D" id="1.20.1110.10">
    <property type="entry name" value="Calcium-transporting ATPase, transmembrane domain"/>
    <property type="match status" value="1"/>
</dbReference>
<evidence type="ECO:0000256" key="4">
    <source>
        <dbReference type="ARBA" id="ARBA00022989"/>
    </source>
</evidence>
<dbReference type="Gene3D" id="3.40.1110.10">
    <property type="entry name" value="Calcium-transporting ATPase, cytoplasmic domain N"/>
    <property type="match status" value="1"/>
</dbReference>
<protein>
    <submittedName>
        <fullName evidence="9">HAD-IC family P-type ATPase</fullName>
    </submittedName>
</protein>
<dbReference type="PANTHER" id="PTHR42861">
    <property type="entry name" value="CALCIUM-TRANSPORTING ATPASE"/>
    <property type="match status" value="1"/>
</dbReference>
<feature type="transmembrane region" description="Helical" evidence="7">
    <location>
        <begin position="776"/>
        <end position="795"/>
    </location>
</feature>
<dbReference type="Pfam" id="PF00702">
    <property type="entry name" value="Hydrolase"/>
    <property type="match status" value="1"/>
</dbReference>